<dbReference type="NCBIfam" id="NF045780">
    <property type="entry name" value="TrlF_fam_ATP"/>
    <property type="match status" value="1"/>
</dbReference>
<feature type="compositionally biased region" description="Basic and acidic residues" evidence="2">
    <location>
        <begin position="686"/>
        <end position="699"/>
    </location>
</feature>
<gene>
    <name evidence="4" type="ordered locus">ACMV_03950</name>
</gene>
<reference evidence="4 5" key="1">
    <citation type="submission" date="2010-12" db="EMBL/GenBank/DDBJ databases">
        <title>Whole genome sequence of Acidiphilium multivorum AIU301.</title>
        <authorList>
            <person name="Narita-Yamada S."/>
            <person name="Nakamura S."/>
            <person name="Ito N."/>
            <person name="Takarada H."/>
            <person name="Katano Y."/>
            <person name="Nakazawa H."/>
            <person name="Hosoyama A."/>
            <person name="Yamada R."/>
            <person name="Fujita N."/>
        </authorList>
    </citation>
    <scope>NUCLEOTIDE SEQUENCE [LARGE SCALE GENOMIC DNA]</scope>
    <source>
        <strain evidence="5">DSM 11245 / JCM 8867 / AIU301</strain>
    </source>
</reference>
<keyword evidence="5" id="KW-1185">Reference proteome</keyword>
<feature type="region of interest" description="Disordered" evidence="2">
    <location>
        <begin position="686"/>
        <end position="710"/>
    </location>
</feature>
<dbReference type="Pfam" id="PF13476">
    <property type="entry name" value="AAA_23"/>
    <property type="match status" value="1"/>
</dbReference>
<dbReference type="EMBL" id="AP012035">
    <property type="protein sequence ID" value="BAJ79742.1"/>
    <property type="molecule type" value="Genomic_DNA"/>
</dbReference>
<dbReference type="Proteomes" id="UP000007100">
    <property type="component" value="Chromosome"/>
</dbReference>
<evidence type="ECO:0000256" key="2">
    <source>
        <dbReference type="SAM" id="MobiDB-lite"/>
    </source>
</evidence>
<dbReference type="GO" id="GO:0016887">
    <property type="term" value="F:ATP hydrolysis activity"/>
    <property type="evidence" value="ECO:0007669"/>
    <property type="project" value="InterPro"/>
</dbReference>
<accession>F0J2V3</accession>
<dbReference type="InterPro" id="IPR038729">
    <property type="entry name" value="Rad50/SbcC_AAA"/>
</dbReference>
<evidence type="ECO:0000313" key="5">
    <source>
        <dbReference type="Proteomes" id="UP000007100"/>
    </source>
</evidence>
<feature type="domain" description="Rad50/SbcC-type AAA" evidence="3">
    <location>
        <begin position="228"/>
        <end position="418"/>
    </location>
</feature>
<evidence type="ECO:0000259" key="3">
    <source>
        <dbReference type="Pfam" id="PF13476"/>
    </source>
</evidence>
<keyword evidence="1" id="KW-0175">Coiled coil</keyword>
<dbReference type="SUPFAM" id="SSF52540">
    <property type="entry name" value="P-loop containing nucleoside triphosphate hydrolases"/>
    <property type="match status" value="1"/>
</dbReference>
<name>F0J2V3_ACIMA</name>
<dbReference type="Gene3D" id="3.40.50.300">
    <property type="entry name" value="P-loop containing nucleotide triphosphate hydrolases"/>
    <property type="match status" value="2"/>
</dbReference>
<dbReference type="GO" id="GO:0006302">
    <property type="term" value="P:double-strand break repair"/>
    <property type="evidence" value="ECO:0007669"/>
    <property type="project" value="InterPro"/>
</dbReference>
<dbReference type="AlphaFoldDB" id="F0J2V3"/>
<organism evidence="4 5">
    <name type="scientific">Acidiphilium multivorum (strain DSM 11245 / JCM 8867 / NBRC 100883 / AIU 301)</name>
    <dbReference type="NCBI Taxonomy" id="926570"/>
    <lineage>
        <taxon>Bacteria</taxon>
        <taxon>Pseudomonadati</taxon>
        <taxon>Pseudomonadota</taxon>
        <taxon>Alphaproteobacteria</taxon>
        <taxon>Acetobacterales</taxon>
        <taxon>Acidocellaceae</taxon>
        <taxon>Acidiphilium</taxon>
    </lineage>
</organism>
<protein>
    <recommendedName>
        <fullName evidence="3">Rad50/SbcC-type AAA domain-containing protein</fullName>
    </recommendedName>
</protein>
<dbReference type="KEGG" id="amv:ACMV_03950"/>
<feature type="coiled-coil region" evidence="1">
    <location>
        <begin position="555"/>
        <end position="589"/>
    </location>
</feature>
<evidence type="ECO:0000256" key="1">
    <source>
        <dbReference type="SAM" id="Coils"/>
    </source>
</evidence>
<evidence type="ECO:0000313" key="4">
    <source>
        <dbReference type="EMBL" id="BAJ79742.1"/>
    </source>
</evidence>
<dbReference type="InterPro" id="IPR027417">
    <property type="entry name" value="P-loop_NTPase"/>
</dbReference>
<proteinExistence type="predicted"/>
<dbReference type="HOGENOM" id="CLU_006611_1_0_5"/>
<sequence length="874" mass="96588">MAFVPYVLKAAASEIDESGEALPPGKRLVVFPGIELTLGVPCQAILLLDADFPEAWFGQVLTALHLTPPADDQPRNGNVTRLDSVHSFLDLKQQLDRHSWLKDKYIIFPNVTGEGEYSLLRTGQMGKYIEMPCVGGYVDGSLSKMKPGRRSILDGHNKAWGNKRIACFQTSDNRHEDHRDLGTSTTWVKWATPTAEALRQACLAQESRVSQETPLLPALVIASISVSNSLFLGPIDLELNSQYNALIGGRGTGKSTILEYLRWALCDQPPGIEDVETPNYQARRHRLIEQTLKPLAATVEVRFEVNGVPHIVRRSSTDGLILLKIAAGEMRPCAEDEVRSLLPIEAYSQKQLSDVSVRIDELTRFVTAPIRGELNRIDRDLADHAERIRQSYATRRRRRALEQTIQKRELEAKSLTEQADALRAGLTGLADEDRALLDRGKLFDAANQLVEGWRDGIRLIGQAAAALQRTVGLSLTQLAPPPPDPPSTALAAAHAEYRGLLDEAKVALTALSDRAAKLLDTHGGGAPVTPWQQWNTELAIFKASYDAAVQKSSSHTEKLQQLQAIEAQALKLNREVAQLKEELRALSETEASYLVDRQAWQELLGERDTLFDAQCASLTANSGYSIRARVKRFASADDFTAVFRQALSGSRLQGNKIELPGESIVAAPKPGDQWNAILNDLEKLAEHEPERDGAERRPETPTLTSIGLSSGDLDRIGRTLKPEQWLTLSLTPIKSVPMFEYRSREAEYIPFGNASAGQQATALLETLLTQGTFPLIIDQPEEDLDNPVMLEIVAKIWQAKQRRQIIFASHNANLVVNGDAELVAWCHYRAMGDQSRGTIGGTGAIDMPDVREAIKKIMEGGEAAFKLRREKYGF</sequence>
<dbReference type="InterPro" id="IPR054787">
    <property type="entry name" value="TrlF_ATPase"/>
</dbReference>